<evidence type="ECO:0000259" key="3">
    <source>
        <dbReference type="PROSITE" id="PS50977"/>
    </source>
</evidence>
<evidence type="ECO:0000313" key="4">
    <source>
        <dbReference type="EMBL" id="SFH87395.1"/>
    </source>
</evidence>
<name>A0A1I3DKZ7_9RHOB</name>
<dbReference type="InterPro" id="IPR009057">
    <property type="entry name" value="Homeodomain-like_sf"/>
</dbReference>
<organism evidence="4 5">
    <name type="scientific">Paracoccus aminovorans</name>
    <dbReference type="NCBI Taxonomy" id="34004"/>
    <lineage>
        <taxon>Bacteria</taxon>
        <taxon>Pseudomonadati</taxon>
        <taxon>Pseudomonadota</taxon>
        <taxon>Alphaproteobacteria</taxon>
        <taxon>Rhodobacterales</taxon>
        <taxon>Paracoccaceae</taxon>
        <taxon>Paracoccus</taxon>
    </lineage>
</organism>
<reference evidence="4 5" key="1">
    <citation type="submission" date="2016-10" db="EMBL/GenBank/DDBJ databases">
        <authorList>
            <person name="de Groot N.N."/>
        </authorList>
    </citation>
    <scope>NUCLEOTIDE SEQUENCE [LARGE SCALE GENOMIC DNA]</scope>
    <source>
        <strain evidence="4 5">DSM 8537</strain>
    </source>
</reference>
<evidence type="ECO:0000256" key="2">
    <source>
        <dbReference type="PROSITE-ProRule" id="PRU00335"/>
    </source>
</evidence>
<dbReference type="RefSeq" id="WP_074970105.1">
    <property type="nucleotide sequence ID" value="NZ_CBCRYP010000007.1"/>
</dbReference>
<keyword evidence="5" id="KW-1185">Reference proteome</keyword>
<dbReference type="AlphaFoldDB" id="A0A1I3DKZ7"/>
<dbReference type="InterPro" id="IPR001647">
    <property type="entry name" value="HTH_TetR"/>
</dbReference>
<sequence length="212" mass="24162">MENQAASETGWRGSREGWLEAGYRALIDSGIEAVKILPLARQLNLSRTSFYWFFEDREALLSALIDGWEEHTTRPLVAATREYAETQTEAMLNVLACFLSGTFDARLEFAVRSWALQDRRVAERIETADAARLRALIEMLVGWGHDPAESDVRARTIYLTQLGYISMQAREELQTRMARIPTYVEIYTGARPEPREIARFNARLIPPPRPAS</sequence>
<protein>
    <submittedName>
        <fullName evidence="4">Transcriptional regulator, TetR family</fullName>
    </submittedName>
</protein>
<proteinExistence type="predicted"/>
<accession>A0A1I3DKZ7</accession>
<dbReference type="GO" id="GO:0003677">
    <property type="term" value="F:DNA binding"/>
    <property type="evidence" value="ECO:0007669"/>
    <property type="project" value="UniProtKB-UniRule"/>
</dbReference>
<dbReference type="PROSITE" id="PS50977">
    <property type="entry name" value="HTH_TETR_2"/>
    <property type="match status" value="1"/>
</dbReference>
<keyword evidence="1 2" id="KW-0238">DNA-binding</keyword>
<dbReference type="SUPFAM" id="SSF46689">
    <property type="entry name" value="Homeodomain-like"/>
    <property type="match status" value="1"/>
</dbReference>
<gene>
    <name evidence="4" type="ORF">SAMN04488021_1402</name>
</gene>
<dbReference type="Gene3D" id="1.10.357.10">
    <property type="entry name" value="Tetracycline Repressor, domain 2"/>
    <property type="match status" value="1"/>
</dbReference>
<dbReference type="EMBL" id="FOPU01000040">
    <property type="protein sequence ID" value="SFH87395.1"/>
    <property type="molecule type" value="Genomic_DNA"/>
</dbReference>
<evidence type="ECO:0000313" key="5">
    <source>
        <dbReference type="Proteomes" id="UP000183635"/>
    </source>
</evidence>
<feature type="domain" description="HTH tetR-type" evidence="3">
    <location>
        <begin position="12"/>
        <end position="72"/>
    </location>
</feature>
<dbReference type="Proteomes" id="UP000183635">
    <property type="component" value="Unassembled WGS sequence"/>
</dbReference>
<dbReference type="Pfam" id="PF00440">
    <property type="entry name" value="TetR_N"/>
    <property type="match status" value="1"/>
</dbReference>
<dbReference type="STRING" id="34004.SAMN04488021_1402"/>
<evidence type="ECO:0000256" key="1">
    <source>
        <dbReference type="ARBA" id="ARBA00023125"/>
    </source>
</evidence>
<feature type="DNA-binding region" description="H-T-H motif" evidence="2">
    <location>
        <begin position="35"/>
        <end position="54"/>
    </location>
</feature>
<dbReference type="OrthoDB" id="3218408at2"/>